<evidence type="ECO:0000313" key="2">
    <source>
        <dbReference type="EMBL" id="MFD0682908.1"/>
    </source>
</evidence>
<comment type="caution">
    <text evidence="2">The sequence shown here is derived from an EMBL/GenBank/DDBJ whole genome shotgun (WGS) entry which is preliminary data.</text>
</comment>
<protein>
    <submittedName>
        <fullName evidence="2">DUF397 domain-containing protein</fullName>
    </submittedName>
</protein>
<accession>A0ABW2X8W9</accession>
<evidence type="ECO:0000313" key="3">
    <source>
        <dbReference type="Proteomes" id="UP001597063"/>
    </source>
</evidence>
<organism evidence="2 3">
    <name type="scientific">Actinomadura fibrosa</name>
    <dbReference type="NCBI Taxonomy" id="111802"/>
    <lineage>
        <taxon>Bacteria</taxon>
        <taxon>Bacillati</taxon>
        <taxon>Actinomycetota</taxon>
        <taxon>Actinomycetes</taxon>
        <taxon>Streptosporangiales</taxon>
        <taxon>Thermomonosporaceae</taxon>
        <taxon>Actinomadura</taxon>
    </lineage>
</organism>
<proteinExistence type="predicted"/>
<reference evidence="3" key="1">
    <citation type="journal article" date="2019" name="Int. J. Syst. Evol. Microbiol.">
        <title>The Global Catalogue of Microorganisms (GCM) 10K type strain sequencing project: providing services to taxonomists for standard genome sequencing and annotation.</title>
        <authorList>
            <consortium name="The Broad Institute Genomics Platform"/>
            <consortium name="The Broad Institute Genome Sequencing Center for Infectious Disease"/>
            <person name="Wu L."/>
            <person name="Ma J."/>
        </authorList>
    </citation>
    <scope>NUCLEOTIDE SEQUENCE [LARGE SCALE GENOMIC DNA]</scope>
    <source>
        <strain evidence="3">JCM 9371</strain>
    </source>
</reference>
<dbReference type="InterPro" id="IPR007278">
    <property type="entry name" value="DUF397"/>
</dbReference>
<gene>
    <name evidence="2" type="ORF">ACFQZM_00240</name>
</gene>
<evidence type="ECO:0000259" key="1">
    <source>
        <dbReference type="Pfam" id="PF04149"/>
    </source>
</evidence>
<dbReference type="EMBL" id="JBHTGP010000001">
    <property type="protein sequence ID" value="MFD0682908.1"/>
    <property type="molecule type" value="Genomic_DNA"/>
</dbReference>
<keyword evidence="3" id="KW-1185">Reference proteome</keyword>
<dbReference type="Proteomes" id="UP001597063">
    <property type="component" value="Unassembled WGS sequence"/>
</dbReference>
<dbReference type="RefSeq" id="WP_131761631.1">
    <property type="nucleotide sequence ID" value="NZ_CAACUY010000178.1"/>
</dbReference>
<feature type="domain" description="DUF397" evidence="1">
    <location>
        <begin position="8"/>
        <end position="59"/>
    </location>
</feature>
<dbReference type="Pfam" id="PF04149">
    <property type="entry name" value="DUF397"/>
    <property type="match status" value="1"/>
</dbReference>
<name>A0ABW2X8W9_9ACTN</name>
<sequence>MSDLIQTAFRKSSHSEGGNGCVEVCAAGSQHFVRDSKDPHDGALVLDGAAWGALVGRIKHGALDL</sequence>